<dbReference type="Proteomes" id="UP000184749">
    <property type="component" value="Plasmid pRgalIE4872a"/>
</dbReference>
<name>A0A1L5NQ07_9HYPH</name>
<geneLocation type="plasmid" evidence="3">
    <name>pRgalIE4872a</name>
</geneLocation>
<dbReference type="SUPFAM" id="SSF53098">
    <property type="entry name" value="Ribonuclease H-like"/>
    <property type="match status" value="1"/>
</dbReference>
<feature type="domain" description="Integrase catalytic" evidence="2">
    <location>
        <begin position="130"/>
        <end position="310"/>
    </location>
</feature>
<proteinExistence type="predicted"/>
<evidence type="ECO:0000313" key="5">
    <source>
        <dbReference type="Proteomes" id="UP000184749"/>
    </source>
</evidence>
<dbReference type="EMBL" id="CP017104">
    <property type="protein sequence ID" value="APO70421.1"/>
    <property type="molecule type" value="Genomic_DNA"/>
</dbReference>
<feature type="region of interest" description="Disordered" evidence="1">
    <location>
        <begin position="409"/>
        <end position="457"/>
    </location>
</feature>
<dbReference type="GO" id="GO:0015074">
    <property type="term" value="P:DNA integration"/>
    <property type="evidence" value="ECO:0007669"/>
    <property type="project" value="InterPro"/>
</dbReference>
<dbReference type="PROSITE" id="PS50994">
    <property type="entry name" value="INTEGRASE"/>
    <property type="match status" value="1"/>
</dbReference>
<evidence type="ECO:0000313" key="4">
    <source>
        <dbReference type="EMBL" id="APO70421.1"/>
    </source>
</evidence>
<dbReference type="GO" id="GO:0003676">
    <property type="term" value="F:nucleic acid binding"/>
    <property type="evidence" value="ECO:0007669"/>
    <property type="project" value="InterPro"/>
</dbReference>
<keyword evidence="3" id="KW-0614">Plasmid</keyword>
<dbReference type="InterPro" id="IPR012337">
    <property type="entry name" value="RNaseH-like_sf"/>
</dbReference>
<reference evidence="3 5" key="1">
    <citation type="submission" date="2016-09" db="EMBL/GenBank/DDBJ databases">
        <title>The complete genome sequences of Rhizobium gallicum, symbiovars gallicum and phaseoli, symbionts associated to common bean (Phaseolus vulgaris).</title>
        <authorList>
            <person name="Bustos P."/>
            <person name="Santamaria R.I."/>
            <person name="Perez-Carrascal O.M."/>
            <person name="Juarez S."/>
            <person name="Lozano L."/>
            <person name="Martinez-Flores I."/>
            <person name="Martinez-Romero E."/>
            <person name="Cevallos M."/>
            <person name="Romero D."/>
            <person name="Davila G."/>
            <person name="Gonzalez V."/>
        </authorList>
    </citation>
    <scope>NUCLEOTIDE SEQUENCE [LARGE SCALE GENOMIC DNA]</scope>
    <source>
        <strain evidence="3 5">IE4872</strain>
        <plasmid evidence="3">pRgalIE4872a</plasmid>
        <plasmid evidence="5">prgalie4872a 2</plasmid>
        <plasmid evidence="4">pRgalIE4872c</plasmid>
        <plasmid evidence="5">prgalie4872c</plasmid>
    </source>
</reference>
<evidence type="ECO:0000313" key="3">
    <source>
        <dbReference type="EMBL" id="APO69962.1"/>
    </source>
</evidence>
<geneLocation type="plasmid" evidence="4">
    <name>pRgalIE4872c</name>
</geneLocation>
<geneLocation type="plasmid" evidence="5">
    <name>prgalie4872a 2</name>
</geneLocation>
<dbReference type="AlphaFoldDB" id="A0A1L5NQ07"/>
<accession>A0A1L5NQ07</accession>
<protein>
    <submittedName>
        <fullName evidence="3">ISNCY family insertion sequence transposase protein</fullName>
    </submittedName>
</protein>
<dbReference type="SUPFAM" id="SSF46689">
    <property type="entry name" value="Homeodomain-like"/>
    <property type="match status" value="1"/>
</dbReference>
<dbReference type="Pfam" id="PF13551">
    <property type="entry name" value="HTH_29"/>
    <property type="match status" value="1"/>
</dbReference>
<dbReference type="Gene3D" id="3.30.420.10">
    <property type="entry name" value="Ribonuclease H-like superfamily/Ribonuclease H"/>
    <property type="match status" value="1"/>
</dbReference>
<dbReference type="PANTHER" id="PTHR35004">
    <property type="entry name" value="TRANSPOSASE RV3428C-RELATED"/>
    <property type="match status" value="1"/>
</dbReference>
<dbReference type="OrthoDB" id="7319221at2"/>
<dbReference type="InterPro" id="IPR047797">
    <property type="entry name" value="ISNCY_transpos"/>
</dbReference>
<organism evidence="3 5">
    <name type="scientific">Rhizobium gallicum</name>
    <dbReference type="NCBI Taxonomy" id="56730"/>
    <lineage>
        <taxon>Bacteria</taxon>
        <taxon>Pseudomonadati</taxon>
        <taxon>Pseudomonadota</taxon>
        <taxon>Alphaproteobacteria</taxon>
        <taxon>Hyphomicrobiales</taxon>
        <taxon>Rhizobiaceae</taxon>
        <taxon>Rhizobium/Agrobacterium group</taxon>
        <taxon>Rhizobium</taxon>
    </lineage>
</organism>
<dbReference type="Proteomes" id="UP000184749">
    <property type="component" value="Plasmid pRgalIE4872c"/>
</dbReference>
<dbReference type="InterPro" id="IPR036397">
    <property type="entry name" value="RNaseH_sf"/>
</dbReference>
<geneLocation type="plasmid" evidence="5">
    <name>prgalie4872c</name>
</geneLocation>
<sequence>MSCLITMSQKELNRLEAVQKIKDGRLSVVQAAESLGLSRSQVHRLLQAYERDGAPGLVSRKRGQPSNRRHSDEFRNAVLDLIRDRYHDFGPTLAREKLIELHQFAIGKETLRQWMTEAGIWTSRRERKQRIYQPRARRDCLGELVQIDGSHHWWFENRGPKCALLVYIDDATGKLLHLRFAPSENTFDYLQATKTYLEEWGKPIAFYSDKHGVFRTTHASEKDRTSGLTQFGRALYELNIDIICANTPQAKGRVERANRTLQDRLVKELRLRGISTLDDANSFAPEFMADFNARFGREPRNPKDMHRSLAEHENLDGAMCRKEVRTLSQSLTLRYDKVIFILDPTDYAKTLVRQKVIVCDYPDGRLEIMHEGVTLPYRTFDTLRSVHRPQVVENKRLDDILSVVAEMQAGREQQRSKGGPRRTGQKDHMFGIRDGSTANGYQKRGGKPGRRTDFVNDPAVIARREKALLSQPAAE</sequence>
<dbReference type="InterPro" id="IPR001584">
    <property type="entry name" value="Integrase_cat-core"/>
</dbReference>
<evidence type="ECO:0000259" key="2">
    <source>
        <dbReference type="PROSITE" id="PS50994"/>
    </source>
</evidence>
<dbReference type="InterPro" id="IPR009057">
    <property type="entry name" value="Homeodomain-like_sf"/>
</dbReference>
<dbReference type="PANTHER" id="PTHR35004:SF7">
    <property type="entry name" value="INTEGRASE PROTEIN"/>
    <property type="match status" value="1"/>
</dbReference>
<dbReference type="NCBIfam" id="NF033594">
    <property type="entry name" value="transpos_ISNCY_2"/>
    <property type="match status" value="1"/>
</dbReference>
<dbReference type="EMBL" id="CP017103">
    <property type="protein sequence ID" value="APO69962.1"/>
    <property type="molecule type" value="Genomic_DNA"/>
</dbReference>
<evidence type="ECO:0000256" key="1">
    <source>
        <dbReference type="SAM" id="MobiDB-lite"/>
    </source>
</evidence>
<dbReference type="RefSeq" id="WP_074070626.1">
    <property type="nucleotide sequence ID" value="NZ_CP017103.1"/>
</dbReference>
<gene>
    <name evidence="3" type="ORF">IE4872_PB00091</name>
    <name evidence="4" type="ORF">IE4872_PC00404</name>
</gene>